<evidence type="ECO:0000313" key="8">
    <source>
        <dbReference type="Proteomes" id="UP000248627"/>
    </source>
</evidence>
<dbReference type="PANTHER" id="PTHR30250">
    <property type="entry name" value="PST FAMILY PREDICTED COLANIC ACID TRANSPORTER"/>
    <property type="match status" value="1"/>
</dbReference>
<keyword evidence="3" id="KW-1003">Cell membrane</keyword>
<dbReference type="EMBL" id="POTX01000078">
    <property type="protein sequence ID" value="PZF96443.1"/>
    <property type="molecule type" value="Genomic_DNA"/>
</dbReference>
<dbReference type="InterPro" id="IPR050833">
    <property type="entry name" value="Poly_Biosynth_Transport"/>
</dbReference>
<name>A0A2W2DUE7_9ACTN</name>
<comment type="caution">
    <text evidence="7">The sequence shown here is derived from an EMBL/GenBank/DDBJ whole genome shotgun (WGS) entry which is preliminary data.</text>
</comment>
<evidence type="ECO:0000313" key="7">
    <source>
        <dbReference type="EMBL" id="PZF96443.1"/>
    </source>
</evidence>
<proteinExistence type="inferred from homology"/>
<accession>A0A2W2DUE7</accession>
<reference evidence="7 8" key="1">
    <citation type="submission" date="2018-01" db="EMBL/GenBank/DDBJ databases">
        <title>Draft genome sequence of Jishengella endophytica.</title>
        <authorList>
            <person name="Sahin N."/>
            <person name="Ay H."/>
            <person name="Saygin H."/>
        </authorList>
    </citation>
    <scope>NUCLEOTIDE SEQUENCE [LARGE SCALE GENOMIC DNA]</scope>
    <source>
        <strain evidence="7 8">DSM 45430</strain>
    </source>
</reference>
<evidence type="ECO:0000256" key="1">
    <source>
        <dbReference type="ARBA" id="ARBA00004651"/>
    </source>
</evidence>
<dbReference type="RefSeq" id="WP_111243693.1">
    <property type="nucleotide sequence ID" value="NZ_AP023358.1"/>
</dbReference>
<keyword evidence="8" id="KW-1185">Reference proteome</keyword>
<evidence type="ECO:0000256" key="3">
    <source>
        <dbReference type="ARBA" id="ARBA00022475"/>
    </source>
</evidence>
<dbReference type="Proteomes" id="UP000248627">
    <property type="component" value="Unassembled WGS sequence"/>
</dbReference>
<evidence type="ECO:0000256" key="4">
    <source>
        <dbReference type="ARBA" id="ARBA00022692"/>
    </source>
</evidence>
<evidence type="ECO:0000256" key="5">
    <source>
        <dbReference type="ARBA" id="ARBA00022989"/>
    </source>
</evidence>
<sequence>MTATEHHQKTLLRTAGRALSWSFASTVLGRLSTLGIGIAVARILGPDEFGTYAVAMVALLALLSFNELGVSLAIVRWPGPPGEIAPTVATISLVSSAVIYLGCFFGAPAFAAAMGDPAAVPVLRLITVSVIVSGLVATPVALLQREFRQGKKMIADQVATWASALTSIGCALGGLGAMSLAIGHVTGVLAGAVLFIAFAPGGVRLGFDRAKAAALLRFGVPLAGSGIVVFAVGNIDKVIVGAVLGPVPLGVYVLAVNLSNWPLSIFSQPVRAVAPAALARLQHDPAAMRTTFLSTAGLLASVTMPVCVLLAAAADPLIRFVYGSAWQAAVGVLPWLGLLAMLRILFELVYDYFVVLANTRAVFAIQVLWLVALVPAVYAGARFGGTPGAAAAQFGVALLVVLPIYLYELGRVGVAAGAFVARLLLPIVGTVAVAFAAWTATRTVPIDLLALLLAGTASAVAIGCLLYRLRTALRALRTVEGVE</sequence>
<comment type="similarity">
    <text evidence="2">Belongs to the polysaccharide synthase family.</text>
</comment>
<dbReference type="GO" id="GO:0005886">
    <property type="term" value="C:plasma membrane"/>
    <property type="evidence" value="ECO:0007669"/>
    <property type="project" value="UniProtKB-SubCell"/>
</dbReference>
<dbReference type="PANTHER" id="PTHR30250:SF10">
    <property type="entry name" value="LIPOPOLYSACCHARIDE BIOSYNTHESIS PROTEIN WZXC"/>
    <property type="match status" value="1"/>
</dbReference>
<evidence type="ECO:0000256" key="6">
    <source>
        <dbReference type="ARBA" id="ARBA00023136"/>
    </source>
</evidence>
<dbReference type="OrthoDB" id="9770347at2"/>
<keyword evidence="6" id="KW-0472">Membrane</keyword>
<evidence type="ECO:0000256" key="2">
    <source>
        <dbReference type="ARBA" id="ARBA00007430"/>
    </source>
</evidence>
<dbReference type="CDD" id="cd13127">
    <property type="entry name" value="MATE_tuaB_like"/>
    <property type="match status" value="1"/>
</dbReference>
<protein>
    <submittedName>
        <fullName evidence="7">Polysaccharide biosynthesis protein</fullName>
    </submittedName>
</protein>
<dbReference type="AlphaFoldDB" id="A0A2W2DUE7"/>
<comment type="subcellular location">
    <subcellularLocation>
        <location evidence="1">Cell membrane</location>
        <topology evidence="1">Multi-pass membrane protein</topology>
    </subcellularLocation>
</comment>
<keyword evidence="4" id="KW-0812">Transmembrane</keyword>
<keyword evidence="5" id="KW-1133">Transmembrane helix</keyword>
<gene>
    <name evidence="7" type="ORF">C1I93_13860</name>
</gene>
<dbReference type="Pfam" id="PF13440">
    <property type="entry name" value="Polysacc_synt_3"/>
    <property type="match status" value="1"/>
</dbReference>
<organism evidence="7 8">
    <name type="scientific">Micromonospora endophytica</name>
    <dbReference type="NCBI Taxonomy" id="515350"/>
    <lineage>
        <taxon>Bacteria</taxon>
        <taxon>Bacillati</taxon>
        <taxon>Actinomycetota</taxon>
        <taxon>Actinomycetes</taxon>
        <taxon>Micromonosporales</taxon>
        <taxon>Micromonosporaceae</taxon>
        <taxon>Micromonospora</taxon>
    </lineage>
</organism>